<dbReference type="Pfam" id="PF02470">
    <property type="entry name" value="MlaD"/>
    <property type="match status" value="1"/>
</dbReference>
<accession>M0QMW8</accession>
<feature type="region of interest" description="Disordered" evidence="1">
    <location>
        <begin position="421"/>
        <end position="465"/>
    </location>
</feature>
<dbReference type="GO" id="GO:0051701">
    <property type="term" value="P:biological process involved in interaction with host"/>
    <property type="evidence" value="ECO:0007669"/>
    <property type="project" value="TreeGrafter"/>
</dbReference>
<dbReference type="InterPro" id="IPR003399">
    <property type="entry name" value="Mce/MlaD"/>
</dbReference>
<protein>
    <submittedName>
        <fullName evidence="5">Mce family protein</fullName>
    </submittedName>
</protein>
<keyword evidence="2" id="KW-1133">Transmembrane helix</keyword>
<keyword evidence="2" id="KW-0472">Membrane</keyword>
<dbReference type="Proteomes" id="UP000011666">
    <property type="component" value="Unassembled WGS sequence"/>
</dbReference>
<evidence type="ECO:0000259" key="4">
    <source>
        <dbReference type="Pfam" id="PF11887"/>
    </source>
</evidence>
<evidence type="ECO:0000313" key="6">
    <source>
        <dbReference type="Proteomes" id="UP000011666"/>
    </source>
</evidence>
<evidence type="ECO:0000256" key="1">
    <source>
        <dbReference type="SAM" id="MobiDB-lite"/>
    </source>
</evidence>
<evidence type="ECO:0000256" key="2">
    <source>
        <dbReference type="SAM" id="Phobius"/>
    </source>
</evidence>
<evidence type="ECO:0000313" key="5">
    <source>
        <dbReference type="EMBL" id="GAC70005.1"/>
    </source>
</evidence>
<feature type="transmembrane region" description="Helical" evidence="2">
    <location>
        <begin position="12"/>
        <end position="35"/>
    </location>
</feature>
<dbReference type="EMBL" id="BANX01000030">
    <property type="protein sequence ID" value="GAC70005.1"/>
    <property type="molecule type" value="Genomic_DNA"/>
</dbReference>
<dbReference type="RefSeq" id="WP_007623608.1">
    <property type="nucleotide sequence ID" value="NZ_BANX01000030.1"/>
</dbReference>
<dbReference type="Pfam" id="PF11887">
    <property type="entry name" value="Mce4_CUP1"/>
    <property type="match status" value="1"/>
</dbReference>
<comment type="caution">
    <text evidence="5">The sequence shown here is derived from an EMBL/GenBank/DDBJ whole genome shotgun (WGS) entry which is preliminary data.</text>
</comment>
<organism evidence="5 6">
    <name type="scientific">Gordonia soli NBRC 108243</name>
    <dbReference type="NCBI Taxonomy" id="1223545"/>
    <lineage>
        <taxon>Bacteria</taxon>
        <taxon>Bacillati</taxon>
        <taxon>Actinomycetota</taxon>
        <taxon>Actinomycetes</taxon>
        <taxon>Mycobacteriales</taxon>
        <taxon>Gordoniaceae</taxon>
        <taxon>Gordonia</taxon>
    </lineage>
</organism>
<keyword evidence="2" id="KW-0812">Transmembrane</keyword>
<feature type="compositionally biased region" description="Low complexity" evidence="1">
    <location>
        <begin position="429"/>
        <end position="458"/>
    </location>
</feature>
<dbReference type="InterPro" id="IPR024516">
    <property type="entry name" value="Mce_C"/>
</dbReference>
<dbReference type="OrthoDB" id="4571090at2"/>
<keyword evidence="6" id="KW-1185">Reference proteome</keyword>
<proteinExistence type="predicted"/>
<evidence type="ECO:0000259" key="3">
    <source>
        <dbReference type="Pfam" id="PF02470"/>
    </source>
</evidence>
<dbReference type="InterPro" id="IPR052336">
    <property type="entry name" value="MlaD_Phospholipid_Transporter"/>
</dbReference>
<name>M0QMW8_9ACTN</name>
<dbReference type="GO" id="GO:0005576">
    <property type="term" value="C:extracellular region"/>
    <property type="evidence" value="ECO:0007669"/>
    <property type="project" value="TreeGrafter"/>
</dbReference>
<dbReference type="STRING" id="1223545.GS4_30_00770"/>
<reference evidence="5 6" key="1">
    <citation type="submission" date="2013-01" db="EMBL/GenBank/DDBJ databases">
        <title>Whole genome shotgun sequence of Gordonia soli NBRC 108243.</title>
        <authorList>
            <person name="Isaki-Nakamura S."/>
            <person name="Hosoyama A."/>
            <person name="Tsuchikane K."/>
            <person name="Ando Y."/>
            <person name="Baba S."/>
            <person name="Ohji S."/>
            <person name="Hamada M."/>
            <person name="Tamura T."/>
            <person name="Yamazoe A."/>
            <person name="Yamazaki S."/>
            <person name="Fujita N."/>
        </authorList>
    </citation>
    <scope>NUCLEOTIDE SEQUENCE [LARGE SCALE GENOMIC DNA]</scope>
    <source>
        <strain evidence="5 6">NBRC 108243</strain>
    </source>
</reference>
<sequence length="465" mass="48692">MQIATDGRNPSLLQYVLRGLIFLLVLVIVFVLLLMRYQGTFTSTVPVRAQLTDVGDGLTDGADVRYNGLIVGTVSAVSLGDATGGGTQQLKNVDIDLEPKQASGIPSDVTARTVPANLFGVNAVELVRPADPGTSRLSSGDTILADRSRETIKLQDAQNELHALLKAVPPEDLAAVLGTLSDALKGGGAVFGNFVPILDNYWKSINAQFPPGAPSGFENFDRSIRGLSQSAPQLLDALGRSVVPAMTIAEKQRDLTALLTATGGFLDETQALFAQNPNGGKNVVRDLNTMLGALVLEPQSLPQSITALNNLAARVLTVFTGVNGHVQLNLGIGFGAFQRYTRQNCPVYNGGPYGQSRGPGCVGPGTGTGPTSSGPLQVYPELNRKVASAFGQVTTKTDNKTLGAALRRQPNAAETLMLGPLVQSVTPRKPSASQKPSAQKPSAQKPSPQQPKPSGAASGEQRGGR</sequence>
<dbReference type="AlphaFoldDB" id="M0QMW8"/>
<feature type="domain" description="Mammalian cell entry C-terminal" evidence="4">
    <location>
        <begin position="135"/>
        <end position="334"/>
    </location>
</feature>
<feature type="domain" description="Mce/MlaD" evidence="3">
    <location>
        <begin position="44"/>
        <end position="127"/>
    </location>
</feature>
<dbReference type="eggNOG" id="COG1463">
    <property type="taxonomic scope" value="Bacteria"/>
</dbReference>
<gene>
    <name evidence="5" type="primary">mceA</name>
    <name evidence="5" type="ORF">GS4_30_00770</name>
</gene>
<dbReference type="PANTHER" id="PTHR33371">
    <property type="entry name" value="INTERMEMBRANE PHOSPHOLIPID TRANSPORT SYSTEM BINDING PROTEIN MLAD-RELATED"/>
    <property type="match status" value="1"/>
</dbReference>
<dbReference type="PANTHER" id="PTHR33371:SF19">
    <property type="entry name" value="MCE-FAMILY PROTEIN MCE4A"/>
    <property type="match status" value="1"/>
</dbReference>